<dbReference type="AlphaFoldDB" id="A0A8J2PJN8"/>
<comment type="caution">
    <text evidence="3">The sequence shown here is derived from an EMBL/GenBank/DDBJ whole genome shotgun (WGS) entry which is preliminary data.</text>
</comment>
<dbReference type="PANTHER" id="PTHR10334">
    <property type="entry name" value="CYSTEINE-RICH SECRETORY PROTEIN-RELATED"/>
    <property type="match status" value="1"/>
</dbReference>
<keyword evidence="4" id="KW-1185">Reference proteome</keyword>
<protein>
    <recommendedName>
        <fullName evidence="2">SCP domain-containing protein</fullName>
    </recommendedName>
</protein>
<dbReference type="EMBL" id="CAJVCH010534838">
    <property type="protein sequence ID" value="CAG7825074.1"/>
    <property type="molecule type" value="Genomic_DNA"/>
</dbReference>
<evidence type="ECO:0000313" key="3">
    <source>
        <dbReference type="EMBL" id="CAG7825074.1"/>
    </source>
</evidence>
<sequence length="172" mass="18937">MKILFILCSLVVLSGAQYGLNKDMLAQHNNARVKHQVGVLSIGNPLVANATECAKYYAKNNKIDHSCSGNKGYGENLAWYMSSNGPPKQQDAANKAFSGWYNEVEFYDYNTGKTKVQGKAIGHFTQVVWKSSQQVGCGTAENAGEKKTFTCCLYSPPGNYEGEYTKNVFPIK</sequence>
<evidence type="ECO:0000259" key="2">
    <source>
        <dbReference type="SMART" id="SM00198"/>
    </source>
</evidence>
<dbReference type="PROSITE" id="PS01009">
    <property type="entry name" value="CRISP_1"/>
    <property type="match status" value="1"/>
</dbReference>
<proteinExistence type="predicted"/>
<feature type="signal peptide" evidence="1">
    <location>
        <begin position="1"/>
        <end position="16"/>
    </location>
</feature>
<dbReference type="Proteomes" id="UP000708208">
    <property type="component" value="Unassembled WGS sequence"/>
</dbReference>
<feature type="chain" id="PRO_5035323226" description="SCP domain-containing protein" evidence="1">
    <location>
        <begin position="17"/>
        <end position="172"/>
    </location>
</feature>
<gene>
    <name evidence="3" type="ORF">AFUS01_LOCUS35199</name>
</gene>
<feature type="domain" description="SCP" evidence="2">
    <location>
        <begin position="19"/>
        <end position="162"/>
    </location>
</feature>
<keyword evidence="1" id="KW-0732">Signal</keyword>
<dbReference type="GO" id="GO:0005576">
    <property type="term" value="C:extracellular region"/>
    <property type="evidence" value="ECO:0007669"/>
    <property type="project" value="InterPro"/>
</dbReference>
<dbReference type="OrthoDB" id="337038at2759"/>
<evidence type="ECO:0000313" key="4">
    <source>
        <dbReference type="Proteomes" id="UP000708208"/>
    </source>
</evidence>
<dbReference type="InterPro" id="IPR014044">
    <property type="entry name" value="CAP_dom"/>
</dbReference>
<reference evidence="3" key="1">
    <citation type="submission" date="2021-06" db="EMBL/GenBank/DDBJ databases">
        <authorList>
            <person name="Hodson N. C."/>
            <person name="Mongue J. A."/>
            <person name="Jaron S. K."/>
        </authorList>
    </citation>
    <scope>NUCLEOTIDE SEQUENCE</scope>
</reference>
<dbReference type="InterPro" id="IPR001283">
    <property type="entry name" value="CRISP-related"/>
</dbReference>
<dbReference type="Pfam" id="PF00188">
    <property type="entry name" value="CAP"/>
    <property type="match status" value="1"/>
</dbReference>
<accession>A0A8J2PJN8</accession>
<evidence type="ECO:0000256" key="1">
    <source>
        <dbReference type="SAM" id="SignalP"/>
    </source>
</evidence>
<organism evidence="3 4">
    <name type="scientific">Allacma fusca</name>
    <dbReference type="NCBI Taxonomy" id="39272"/>
    <lineage>
        <taxon>Eukaryota</taxon>
        <taxon>Metazoa</taxon>
        <taxon>Ecdysozoa</taxon>
        <taxon>Arthropoda</taxon>
        <taxon>Hexapoda</taxon>
        <taxon>Collembola</taxon>
        <taxon>Symphypleona</taxon>
        <taxon>Sminthuridae</taxon>
        <taxon>Allacma</taxon>
    </lineage>
</organism>
<dbReference type="SMART" id="SM00198">
    <property type="entry name" value="SCP"/>
    <property type="match status" value="1"/>
</dbReference>
<dbReference type="InterPro" id="IPR018244">
    <property type="entry name" value="Allrgn_V5/Tpx1_CS"/>
</dbReference>
<name>A0A8J2PJN8_9HEXA</name>